<name>A0A7Y9Z9Y8_9MICO</name>
<comment type="caution">
    <text evidence="1">The sequence shown here is derived from an EMBL/GenBank/DDBJ whole genome shotgun (WGS) entry which is preliminary data.</text>
</comment>
<dbReference type="AlphaFoldDB" id="A0A7Y9Z9Y8"/>
<organism evidence="1 2">
    <name type="scientific">Demequina lutea</name>
    <dbReference type="NCBI Taxonomy" id="431489"/>
    <lineage>
        <taxon>Bacteria</taxon>
        <taxon>Bacillati</taxon>
        <taxon>Actinomycetota</taxon>
        <taxon>Actinomycetes</taxon>
        <taxon>Micrococcales</taxon>
        <taxon>Demequinaceae</taxon>
        <taxon>Demequina</taxon>
    </lineage>
</organism>
<evidence type="ECO:0000313" key="2">
    <source>
        <dbReference type="Proteomes" id="UP000547973"/>
    </source>
</evidence>
<dbReference type="Proteomes" id="UP000547973">
    <property type="component" value="Unassembled WGS sequence"/>
</dbReference>
<evidence type="ECO:0000313" key="1">
    <source>
        <dbReference type="EMBL" id="NYI40388.1"/>
    </source>
</evidence>
<sequence>MTAPVNQCVASGVITGGTLTVTVTHTYDGKVADLPDYVAIGGSYVAPGRFEANLLVYPPQGLGVSSLMADGKQALMSSAMNGSRLASSTRIGLDPGQKTTLTYALVPTGGPVAWTKRR</sequence>
<reference evidence="1 2" key="1">
    <citation type="submission" date="2020-07" db="EMBL/GenBank/DDBJ databases">
        <title>Sequencing the genomes of 1000 actinobacteria strains.</title>
        <authorList>
            <person name="Klenk H.-P."/>
        </authorList>
    </citation>
    <scope>NUCLEOTIDE SEQUENCE [LARGE SCALE GENOMIC DNA]</scope>
    <source>
        <strain evidence="1 2">DSM 19970</strain>
    </source>
</reference>
<proteinExistence type="predicted"/>
<dbReference type="EMBL" id="JACBZO010000001">
    <property type="protein sequence ID" value="NYI40388.1"/>
    <property type="molecule type" value="Genomic_DNA"/>
</dbReference>
<gene>
    <name evidence="1" type="ORF">BKA03_000507</name>
</gene>
<protein>
    <submittedName>
        <fullName evidence="1">Uncharacterized protein</fullName>
    </submittedName>
</protein>
<keyword evidence="2" id="KW-1185">Reference proteome</keyword>
<dbReference type="RefSeq" id="WP_062075475.1">
    <property type="nucleotide sequence ID" value="NZ_BBRC01000009.1"/>
</dbReference>
<accession>A0A7Y9Z9Y8</accession>